<sequence length="576" mass="64043">MKPVRLPASATKALPRWGLFALCLLYILPGLVGRDPWKPDDASGFGIMWTMAHGGLSDWLAPHIVGLPMPGEGPLAYWIGALCIVLFGWLFGDPMAARIAPIGFFLLGSAAVWYTTYLLGRRQEAQPLKLAFGGQPEPRDFGRMLADGALLIYLGSLGLLVHAHATTAEALQISLIACALYSATRLFESRSIRSTIVFGLVLGLLALTRGWVVPLALLIGVMGLASVRERVLLVRLFLVSLPVAAALPALWLFACNAVQPFGGSPGHAWMAWNYEQFGWPSLPTAQYFFKNAIWFAWPAWPFAIWAVYAWRRQRETLHITLPLSFFGALFIIALLNPSGEEAILLPLLPMLAILAAFGLPTMKRGAINAVDWFSVMMLSTCAVLIWLGWIAKQTGWPAQIAKNAFKIAPGFKPEFGLLTFLFAVAATAGWVWIVHWRISRRPTVLWRAVVLSSGGIILCWLLLMTLWLPWGNYIKSYAIVARQADKILPEDNHCVATNVGAAQRASFAYFGKLQFAHEGERGCAYYLLQDNHRGNDTEPTMTRNGSQWKLLWQGRRPADRTERFRLYERVTRAPQK</sequence>
<feature type="transmembrane region" description="Helical" evidence="8">
    <location>
        <begin position="317"/>
        <end position="336"/>
    </location>
</feature>
<feature type="transmembrane region" description="Helical" evidence="8">
    <location>
        <begin position="372"/>
        <end position="391"/>
    </location>
</feature>
<feature type="transmembrane region" description="Helical" evidence="8">
    <location>
        <begin position="415"/>
        <end position="433"/>
    </location>
</feature>
<feature type="transmembrane region" description="Helical" evidence="8">
    <location>
        <begin position="232"/>
        <end position="254"/>
    </location>
</feature>
<evidence type="ECO:0000256" key="8">
    <source>
        <dbReference type="SAM" id="Phobius"/>
    </source>
</evidence>
<keyword evidence="10" id="KW-1185">Reference proteome</keyword>
<evidence type="ECO:0000256" key="2">
    <source>
        <dbReference type="ARBA" id="ARBA00022475"/>
    </source>
</evidence>
<evidence type="ECO:0000256" key="1">
    <source>
        <dbReference type="ARBA" id="ARBA00004651"/>
    </source>
</evidence>
<evidence type="ECO:0000313" key="9">
    <source>
        <dbReference type="EMBL" id="GGC09039.1"/>
    </source>
</evidence>
<feature type="transmembrane region" description="Helical" evidence="8">
    <location>
        <begin position="445"/>
        <end position="470"/>
    </location>
</feature>
<reference evidence="9" key="2">
    <citation type="submission" date="2020-09" db="EMBL/GenBank/DDBJ databases">
        <authorList>
            <person name="Sun Q."/>
            <person name="Sedlacek I."/>
        </authorList>
    </citation>
    <scope>NUCLEOTIDE SEQUENCE</scope>
    <source>
        <strain evidence="9">CCM 7086</strain>
    </source>
</reference>
<keyword evidence="7 8" id="KW-0472">Membrane</keyword>
<comment type="caution">
    <text evidence="9">The sequence shown here is derived from an EMBL/GenBank/DDBJ whole genome shotgun (WGS) entry which is preliminary data.</text>
</comment>
<organism evidence="9 10">
    <name type="scientific">Oxalicibacterium flavum</name>
    <dbReference type="NCBI Taxonomy" id="179467"/>
    <lineage>
        <taxon>Bacteria</taxon>
        <taxon>Pseudomonadati</taxon>
        <taxon>Pseudomonadota</taxon>
        <taxon>Betaproteobacteria</taxon>
        <taxon>Burkholderiales</taxon>
        <taxon>Oxalobacteraceae</taxon>
        <taxon>Oxalicibacterium</taxon>
    </lineage>
</organism>
<dbReference type="PANTHER" id="PTHR33908:SF11">
    <property type="entry name" value="MEMBRANE PROTEIN"/>
    <property type="match status" value="1"/>
</dbReference>
<dbReference type="PANTHER" id="PTHR33908">
    <property type="entry name" value="MANNOSYLTRANSFERASE YKCB-RELATED"/>
    <property type="match status" value="1"/>
</dbReference>
<dbReference type="EMBL" id="BMCG01000003">
    <property type="protein sequence ID" value="GGC09039.1"/>
    <property type="molecule type" value="Genomic_DNA"/>
</dbReference>
<dbReference type="InterPro" id="IPR050297">
    <property type="entry name" value="LipidA_mod_glycosyltrf_83"/>
</dbReference>
<keyword evidence="2" id="KW-1003">Cell membrane</keyword>
<feature type="transmembrane region" description="Helical" evidence="8">
    <location>
        <begin position="342"/>
        <end position="360"/>
    </location>
</feature>
<gene>
    <name evidence="9" type="ORF">GCM10007205_17730</name>
</gene>
<feature type="transmembrane region" description="Helical" evidence="8">
    <location>
        <begin position="168"/>
        <end position="184"/>
    </location>
</feature>
<feature type="transmembrane region" description="Helical" evidence="8">
    <location>
        <begin position="99"/>
        <end position="120"/>
    </location>
</feature>
<evidence type="ECO:0000256" key="5">
    <source>
        <dbReference type="ARBA" id="ARBA00022692"/>
    </source>
</evidence>
<name>A0A8J2XXC7_9BURK</name>
<dbReference type="AlphaFoldDB" id="A0A8J2XXC7"/>
<accession>A0A8J2XXC7</accession>
<proteinExistence type="predicted"/>
<protein>
    <recommendedName>
        <fullName evidence="11">Glycosyltransferase</fullName>
    </recommendedName>
</protein>
<evidence type="ECO:0000256" key="3">
    <source>
        <dbReference type="ARBA" id="ARBA00022676"/>
    </source>
</evidence>
<dbReference type="GO" id="GO:0016763">
    <property type="term" value="F:pentosyltransferase activity"/>
    <property type="evidence" value="ECO:0007669"/>
    <property type="project" value="TreeGrafter"/>
</dbReference>
<keyword evidence="6 8" id="KW-1133">Transmembrane helix</keyword>
<feature type="transmembrane region" description="Helical" evidence="8">
    <location>
        <begin position="140"/>
        <end position="161"/>
    </location>
</feature>
<keyword evidence="4" id="KW-0808">Transferase</keyword>
<feature type="transmembrane region" description="Helical" evidence="8">
    <location>
        <begin position="196"/>
        <end position="220"/>
    </location>
</feature>
<dbReference type="Proteomes" id="UP000620266">
    <property type="component" value="Unassembled WGS sequence"/>
</dbReference>
<dbReference type="GO" id="GO:0009103">
    <property type="term" value="P:lipopolysaccharide biosynthetic process"/>
    <property type="evidence" value="ECO:0007669"/>
    <property type="project" value="UniProtKB-ARBA"/>
</dbReference>
<dbReference type="GO" id="GO:0005886">
    <property type="term" value="C:plasma membrane"/>
    <property type="evidence" value="ECO:0007669"/>
    <property type="project" value="UniProtKB-SubCell"/>
</dbReference>
<keyword evidence="3" id="KW-0328">Glycosyltransferase</keyword>
<evidence type="ECO:0000256" key="7">
    <source>
        <dbReference type="ARBA" id="ARBA00023136"/>
    </source>
</evidence>
<evidence type="ECO:0000313" key="10">
    <source>
        <dbReference type="Proteomes" id="UP000620266"/>
    </source>
</evidence>
<feature type="transmembrane region" description="Helical" evidence="8">
    <location>
        <begin position="75"/>
        <end position="92"/>
    </location>
</feature>
<comment type="subcellular location">
    <subcellularLocation>
        <location evidence="1">Cell membrane</location>
        <topology evidence="1">Multi-pass membrane protein</topology>
    </subcellularLocation>
</comment>
<feature type="transmembrane region" description="Helical" evidence="8">
    <location>
        <begin position="292"/>
        <end position="310"/>
    </location>
</feature>
<evidence type="ECO:0008006" key="11">
    <source>
        <dbReference type="Google" id="ProtNLM"/>
    </source>
</evidence>
<keyword evidence="5 8" id="KW-0812">Transmembrane</keyword>
<evidence type="ECO:0000256" key="4">
    <source>
        <dbReference type="ARBA" id="ARBA00022679"/>
    </source>
</evidence>
<dbReference type="RefSeq" id="WP_188395856.1">
    <property type="nucleotide sequence ID" value="NZ_BMCG01000003.1"/>
</dbReference>
<evidence type="ECO:0000256" key="6">
    <source>
        <dbReference type="ARBA" id="ARBA00022989"/>
    </source>
</evidence>
<reference evidence="9" key="1">
    <citation type="journal article" date="2014" name="Int. J. Syst. Evol. Microbiol.">
        <title>Complete genome sequence of Corynebacterium casei LMG S-19264T (=DSM 44701T), isolated from a smear-ripened cheese.</title>
        <authorList>
            <consortium name="US DOE Joint Genome Institute (JGI-PGF)"/>
            <person name="Walter F."/>
            <person name="Albersmeier A."/>
            <person name="Kalinowski J."/>
            <person name="Ruckert C."/>
        </authorList>
    </citation>
    <scope>NUCLEOTIDE SEQUENCE</scope>
    <source>
        <strain evidence="9">CCM 7086</strain>
    </source>
</reference>